<feature type="transmembrane region" description="Helical" evidence="6">
    <location>
        <begin position="29"/>
        <end position="45"/>
    </location>
</feature>
<feature type="transmembrane region" description="Helical" evidence="6">
    <location>
        <begin position="178"/>
        <end position="197"/>
    </location>
</feature>
<evidence type="ECO:0000256" key="5">
    <source>
        <dbReference type="ARBA" id="ARBA00023136"/>
    </source>
</evidence>
<evidence type="ECO:0000256" key="1">
    <source>
        <dbReference type="ARBA" id="ARBA00004141"/>
    </source>
</evidence>
<evidence type="ECO:0000256" key="4">
    <source>
        <dbReference type="ARBA" id="ARBA00022989"/>
    </source>
</evidence>
<keyword evidence="3 6" id="KW-0812">Transmembrane</keyword>
<dbReference type="RefSeq" id="WP_265270997.1">
    <property type="nucleotide sequence ID" value="NZ_JANFAV010000019.1"/>
</dbReference>
<feature type="transmembrane region" description="Helical" evidence="6">
    <location>
        <begin position="122"/>
        <end position="138"/>
    </location>
</feature>
<feature type="transmembrane region" description="Helical" evidence="6">
    <location>
        <begin position="145"/>
        <end position="166"/>
    </location>
</feature>
<dbReference type="GO" id="GO:0016020">
    <property type="term" value="C:membrane"/>
    <property type="evidence" value="ECO:0007669"/>
    <property type="project" value="UniProtKB-SubCell"/>
</dbReference>
<comment type="caution">
    <text evidence="7">The sequence shown here is derived from an EMBL/GenBank/DDBJ whole genome shotgun (WGS) entry which is preliminary data.</text>
</comment>
<dbReference type="Pfam" id="PF07947">
    <property type="entry name" value="YhhN"/>
    <property type="match status" value="1"/>
</dbReference>
<comment type="subcellular location">
    <subcellularLocation>
        <location evidence="1">Membrane</location>
        <topology evidence="1">Multi-pass membrane protein</topology>
    </subcellularLocation>
</comment>
<reference evidence="7" key="1">
    <citation type="submission" date="2022-06" db="EMBL/GenBank/DDBJ databases">
        <title>Sphingomonas sp. nov. isolated from rhizosphere soil of tomato.</title>
        <authorList>
            <person name="Dong H."/>
            <person name="Gao R."/>
        </authorList>
    </citation>
    <scope>NUCLEOTIDE SEQUENCE</scope>
    <source>
        <strain evidence="7">MMSM24</strain>
    </source>
</reference>
<feature type="transmembrane region" description="Helical" evidence="6">
    <location>
        <begin position="75"/>
        <end position="92"/>
    </location>
</feature>
<accession>A0AA42CVX1</accession>
<dbReference type="InterPro" id="IPR012506">
    <property type="entry name" value="TMEM86B-like"/>
</dbReference>
<proteinExistence type="inferred from homology"/>
<evidence type="ECO:0000256" key="3">
    <source>
        <dbReference type="ARBA" id="ARBA00022692"/>
    </source>
</evidence>
<feature type="transmembrane region" description="Helical" evidence="6">
    <location>
        <begin position="5"/>
        <end position="23"/>
    </location>
</feature>
<organism evidence="7 8">
    <name type="scientific">Sphingomonas lycopersici</name>
    <dbReference type="NCBI Taxonomy" id="2951807"/>
    <lineage>
        <taxon>Bacteria</taxon>
        <taxon>Pseudomonadati</taxon>
        <taxon>Pseudomonadota</taxon>
        <taxon>Alphaproteobacteria</taxon>
        <taxon>Sphingomonadales</taxon>
        <taxon>Sphingomonadaceae</taxon>
        <taxon>Sphingomonas</taxon>
    </lineage>
</organism>
<evidence type="ECO:0000256" key="2">
    <source>
        <dbReference type="ARBA" id="ARBA00007375"/>
    </source>
</evidence>
<sequence>MGRGFIAALIAGAAYMVVVLGYWSGPGAVVLKGAGVALLALWAAMRARSTDGWMIAAVMALGATGDVLLELAGMVAGAAAFLSGHIVAVALYRRNGAGWVLTACAAVAVAAVARLVAHDAGVALYALGLGAMAGAATASRFPRRFVALGAWLFVVSDLLIFARMGLLADSIVPRLLVWPTYFGGQALIAWGVVTTLARKR</sequence>
<evidence type="ECO:0000313" key="8">
    <source>
        <dbReference type="Proteomes" id="UP001165565"/>
    </source>
</evidence>
<keyword evidence="5 6" id="KW-0472">Membrane</keyword>
<dbReference type="AlphaFoldDB" id="A0AA42CVX1"/>
<protein>
    <submittedName>
        <fullName evidence="7">Lysoplasmalogenase</fullName>
    </submittedName>
</protein>
<dbReference type="EMBL" id="JANFAV010000019">
    <property type="protein sequence ID" value="MCW6537111.1"/>
    <property type="molecule type" value="Genomic_DNA"/>
</dbReference>
<evidence type="ECO:0000313" key="7">
    <source>
        <dbReference type="EMBL" id="MCW6537111.1"/>
    </source>
</evidence>
<keyword evidence="8" id="KW-1185">Reference proteome</keyword>
<feature type="transmembrane region" description="Helical" evidence="6">
    <location>
        <begin position="99"/>
        <end position="116"/>
    </location>
</feature>
<keyword evidence="4 6" id="KW-1133">Transmembrane helix</keyword>
<name>A0AA42CVX1_9SPHN</name>
<gene>
    <name evidence="7" type="ORF">NEE01_20215</name>
</gene>
<comment type="similarity">
    <text evidence="2">Belongs to the TMEM86 family.</text>
</comment>
<dbReference type="Proteomes" id="UP001165565">
    <property type="component" value="Unassembled WGS sequence"/>
</dbReference>
<evidence type="ECO:0000256" key="6">
    <source>
        <dbReference type="SAM" id="Phobius"/>
    </source>
</evidence>